<feature type="compositionally biased region" description="Low complexity" evidence="1">
    <location>
        <begin position="23"/>
        <end position="50"/>
    </location>
</feature>
<dbReference type="EMBL" id="JAQNDL010000001">
    <property type="protein sequence ID" value="MDC0716515.1"/>
    <property type="molecule type" value="Genomic_DNA"/>
</dbReference>
<feature type="signal peptide" evidence="2">
    <location>
        <begin position="1"/>
        <end position="17"/>
    </location>
</feature>
<feature type="chain" id="PRO_5045053693" evidence="2">
    <location>
        <begin position="18"/>
        <end position="243"/>
    </location>
</feature>
<feature type="region of interest" description="Disordered" evidence="1">
    <location>
        <begin position="23"/>
        <end position="56"/>
    </location>
</feature>
<sequence>MPCLRANFLLLSLLLAACGEKGGETESVGGSSTTTEPPGTGSTLGESSTTDAPTTGEPAACVDPSLVEFGPAVQITLHNAGATRLFVNLQEECTRVLPIELRDADDVAVDVNRSDCEFSCETALAGNCGCPAGCGLGSVIQLEPGGTWPLQWSGQRWVEAELPAECPAEDCSPSCLAADQAPDGAYTVSARAFDTATECDTCTCEPGPEGSCELMFAFASGAEALATAALDYPAQTAVELVFE</sequence>
<evidence type="ECO:0000313" key="3">
    <source>
        <dbReference type="EMBL" id="MDC0716515.1"/>
    </source>
</evidence>
<organism evidence="3 4">
    <name type="scientific">Nannocystis bainbridge</name>
    <dbReference type="NCBI Taxonomy" id="2995303"/>
    <lineage>
        <taxon>Bacteria</taxon>
        <taxon>Pseudomonadati</taxon>
        <taxon>Myxococcota</taxon>
        <taxon>Polyangia</taxon>
        <taxon>Nannocystales</taxon>
        <taxon>Nannocystaceae</taxon>
        <taxon>Nannocystis</taxon>
    </lineage>
</organism>
<reference evidence="3 4" key="1">
    <citation type="submission" date="2022-11" db="EMBL/GenBank/DDBJ databases">
        <title>Minimal conservation of predation-associated metabolite biosynthetic gene clusters underscores biosynthetic potential of Myxococcota including descriptions for ten novel species: Archangium lansinium sp. nov., Myxococcus landrumus sp. nov., Nannocystis bai.</title>
        <authorList>
            <person name="Ahearne A."/>
            <person name="Stevens C."/>
            <person name="Dowd S."/>
        </authorList>
    </citation>
    <scope>NUCLEOTIDE SEQUENCE [LARGE SCALE GENOMIC DNA]</scope>
    <source>
        <strain evidence="3 4">BB15-2</strain>
    </source>
</reference>
<proteinExistence type="predicted"/>
<comment type="caution">
    <text evidence="3">The sequence shown here is derived from an EMBL/GenBank/DDBJ whole genome shotgun (WGS) entry which is preliminary data.</text>
</comment>
<evidence type="ECO:0000256" key="2">
    <source>
        <dbReference type="SAM" id="SignalP"/>
    </source>
</evidence>
<keyword evidence="2" id="KW-0732">Signal</keyword>
<evidence type="ECO:0000256" key="1">
    <source>
        <dbReference type="SAM" id="MobiDB-lite"/>
    </source>
</evidence>
<dbReference type="RefSeq" id="WP_272085006.1">
    <property type="nucleotide sequence ID" value="NZ_JAQNDL010000001.1"/>
</dbReference>
<name>A0ABT5DS91_9BACT</name>
<evidence type="ECO:0000313" key="4">
    <source>
        <dbReference type="Proteomes" id="UP001221686"/>
    </source>
</evidence>
<protein>
    <submittedName>
        <fullName evidence="3">Uncharacterized protein</fullName>
    </submittedName>
</protein>
<dbReference type="PROSITE" id="PS51257">
    <property type="entry name" value="PROKAR_LIPOPROTEIN"/>
    <property type="match status" value="1"/>
</dbReference>
<dbReference type="Proteomes" id="UP001221686">
    <property type="component" value="Unassembled WGS sequence"/>
</dbReference>
<keyword evidence="4" id="KW-1185">Reference proteome</keyword>
<gene>
    <name evidence="3" type="ORF">POL25_06410</name>
</gene>
<accession>A0ABT5DS91</accession>